<feature type="compositionally biased region" description="Basic and acidic residues" evidence="2">
    <location>
        <begin position="612"/>
        <end position="621"/>
    </location>
</feature>
<dbReference type="CDD" id="cd00027">
    <property type="entry name" value="BRCT"/>
    <property type="match status" value="1"/>
</dbReference>
<feature type="compositionally biased region" description="Basic and acidic residues" evidence="2">
    <location>
        <begin position="660"/>
        <end position="673"/>
    </location>
</feature>
<dbReference type="PANTHER" id="PTHR13561">
    <property type="entry name" value="DNA REPLICATION REGULATOR DPB11-RELATED"/>
    <property type="match status" value="1"/>
</dbReference>
<feature type="domain" description="BRCT" evidence="3">
    <location>
        <begin position="144"/>
        <end position="211"/>
    </location>
</feature>
<feature type="region of interest" description="Disordered" evidence="2">
    <location>
        <begin position="279"/>
        <end position="305"/>
    </location>
</feature>
<protein>
    <recommendedName>
        <fullName evidence="3">BRCT domain-containing protein</fullName>
    </recommendedName>
</protein>
<keyword evidence="1" id="KW-0677">Repeat</keyword>
<feature type="compositionally biased region" description="Acidic residues" evidence="2">
    <location>
        <begin position="280"/>
        <end position="289"/>
    </location>
</feature>
<dbReference type="EMBL" id="PKFO01000011">
    <property type="protein sequence ID" value="PVH23780.1"/>
    <property type="molecule type" value="Genomic_DNA"/>
</dbReference>
<dbReference type="STRING" id="45357.A0A2V1B0C9"/>
<feature type="compositionally biased region" description="Polar residues" evidence="2">
    <location>
        <begin position="648"/>
        <end position="659"/>
    </location>
</feature>
<feature type="domain" description="BRCT" evidence="3">
    <location>
        <begin position="1"/>
        <end position="81"/>
    </location>
</feature>
<name>A0A2V1B0C9_9ASCO</name>
<dbReference type="GeneID" id="37009403"/>
<organism evidence="4 5">
    <name type="scientific">Candidozyma haemuli</name>
    <dbReference type="NCBI Taxonomy" id="45357"/>
    <lineage>
        <taxon>Eukaryota</taxon>
        <taxon>Fungi</taxon>
        <taxon>Dikarya</taxon>
        <taxon>Ascomycota</taxon>
        <taxon>Saccharomycotina</taxon>
        <taxon>Pichiomycetes</taxon>
        <taxon>Metschnikowiaceae</taxon>
        <taxon>Candidozyma</taxon>
    </lineage>
</organism>
<sequence length="681" mass="76793">MSKPFSGRTFCCTGLHGHERHDMAEKILALGGTHYTDLMSSVKYLIVGNRNTEKYKYSIKYRHDVVFLPLTAVTRIHEKWMAGDDTGLAPEEYSMPVFQKFNICVARIDRPDPTVVSKLFAERFRTPSAGAMPPDSLTDAFSMEEVSSCTEKKGAQVSTTLTPNCDVVISTEPSGKRYTMARQWGIPVVHPLWVYDSCLRGAALDLDDYVLTSDGNNLYNSASFVWKKLYSARTEQKAPEKPEKIVDAERAPLKKSSEVWSSIMSHSRSRSARVIKESLWEEPSEDNNDDSSAKTGATAPTSAASPSVKKSSLFVGFNFLPVGFSIPQQKVLRNVVESHSGEVAESSSDETVSHVLLLVKSGPQASLMLSMLPSTMKRRINTKEVHVVTDWFIERSIFYKEIRHDSWCKPLQGLVPSPKKFKVCITGFTGVELLHIEKLIEYLNLEFCETLASKRDLLIVNINLFKDSLQEKSPSLFKYRYKDVLDCPIYTSGDRSSSVSVMSSHNKMNAAKKWNIPIVSVAYLWEMIQRSAGKANLQMPDIFDLSWCIYAPRSMTKPTTLLDYVRGMNDNFSTQKRSAEEMEEEGESVQLPSPRKAREKQKYGRLAGSRESLTEKLKKAQEVSQENGNDVPSDDRPPESDDIMTQVGYVNQDSVQNNEELMRKLGEDVDRPAKRTRRARQ</sequence>
<dbReference type="SUPFAM" id="SSF52113">
    <property type="entry name" value="BRCT domain"/>
    <property type="match status" value="3"/>
</dbReference>
<evidence type="ECO:0000259" key="3">
    <source>
        <dbReference type="PROSITE" id="PS50172"/>
    </source>
</evidence>
<dbReference type="GO" id="GO:0033314">
    <property type="term" value="P:mitotic DNA replication checkpoint signaling"/>
    <property type="evidence" value="ECO:0007669"/>
    <property type="project" value="TreeGrafter"/>
</dbReference>
<dbReference type="AlphaFoldDB" id="A0A2V1B0C9"/>
<dbReference type="InterPro" id="IPR001357">
    <property type="entry name" value="BRCT_dom"/>
</dbReference>
<gene>
    <name evidence="4" type="ORF">CXQ85_004073</name>
</gene>
<dbReference type="RefSeq" id="XP_025344720.1">
    <property type="nucleotide sequence ID" value="XM_025487704.1"/>
</dbReference>
<dbReference type="GO" id="GO:0007095">
    <property type="term" value="P:mitotic G2 DNA damage checkpoint signaling"/>
    <property type="evidence" value="ECO:0007669"/>
    <property type="project" value="TreeGrafter"/>
</dbReference>
<feature type="region of interest" description="Disordered" evidence="2">
    <location>
        <begin position="576"/>
        <end position="681"/>
    </location>
</feature>
<reference evidence="4 5" key="1">
    <citation type="submission" date="2017-12" db="EMBL/GenBank/DDBJ databases">
        <title>Genome Sequence of a Multidrug-Resistant Candida haemulonii Isolate from a Patient with Chronic Leg Ulcers in Israel.</title>
        <authorList>
            <person name="Chow N.A."/>
            <person name="Gade L."/>
            <person name="Batra D."/>
            <person name="Rowe L.A."/>
            <person name="Ben-Ami R."/>
            <person name="Loparev V.N."/>
            <person name="Litvintseva A.P."/>
        </authorList>
    </citation>
    <scope>NUCLEOTIDE SEQUENCE [LARGE SCALE GENOMIC DNA]</scope>
    <source>
        <strain evidence="4 5">B11899</strain>
    </source>
</reference>
<dbReference type="GO" id="GO:0006270">
    <property type="term" value="P:DNA replication initiation"/>
    <property type="evidence" value="ECO:0007669"/>
    <property type="project" value="TreeGrafter"/>
</dbReference>
<dbReference type="SMART" id="SM00292">
    <property type="entry name" value="BRCT"/>
    <property type="match status" value="4"/>
</dbReference>
<feature type="compositionally biased region" description="Low complexity" evidence="2">
    <location>
        <begin position="293"/>
        <end position="305"/>
    </location>
</feature>
<dbReference type="PROSITE" id="PS50172">
    <property type="entry name" value="BRCT"/>
    <property type="match status" value="2"/>
</dbReference>
<evidence type="ECO:0000256" key="1">
    <source>
        <dbReference type="ARBA" id="ARBA00022737"/>
    </source>
</evidence>
<dbReference type="Pfam" id="PF12738">
    <property type="entry name" value="PTCB-BRCT"/>
    <property type="match status" value="1"/>
</dbReference>
<accession>A0A2V1B0C9</accession>
<dbReference type="PANTHER" id="PTHR13561:SF20">
    <property type="entry name" value="DNA TOPOISOMERASE 2-BINDING PROTEIN 1"/>
    <property type="match status" value="1"/>
</dbReference>
<dbReference type="OrthoDB" id="251770at2759"/>
<dbReference type="Gene3D" id="3.40.50.10190">
    <property type="entry name" value="BRCT domain"/>
    <property type="match status" value="4"/>
</dbReference>
<dbReference type="Pfam" id="PF00533">
    <property type="entry name" value="BRCT"/>
    <property type="match status" value="2"/>
</dbReference>
<dbReference type="InterPro" id="IPR036420">
    <property type="entry name" value="BRCT_dom_sf"/>
</dbReference>
<comment type="caution">
    <text evidence="4">The sequence shown here is derived from an EMBL/GenBank/DDBJ whole genome shotgun (WGS) entry which is preliminary data.</text>
</comment>
<evidence type="ECO:0000313" key="5">
    <source>
        <dbReference type="Proteomes" id="UP000244309"/>
    </source>
</evidence>
<evidence type="ECO:0000313" key="4">
    <source>
        <dbReference type="EMBL" id="PVH23780.1"/>
    </source>
</evidence>
<evidence type="ECO:0000256" key="2">
    <source>
        <dbReference type="SAM" id="MobiDB-lite"/>
    </source>
</evidence>
<proteinExistence type="predicted"/>
<dbReference type="Proteomes" id="UP000244309">
    <property type="component" value="Unassembled WGS sequence"/>
</dbReference>
<keyword evidence="5" id="KW-1185">Reference proteome</keyword>
<dbReference type="VEuPathDB" id="FungiDB:CXQ85_004073"/>